<dbReference type="InterPro" id="IPR047089">
    <property type="entry name" value="Asp-tRNA-ligase_1_N"/>
</dbReference>
<dbReference type="Pfam" id="PF00152">
    <property type="entry name" value="tRNA-synt_2"/>
    <property type="match status" value="1"/>
</dbReference>
<proteinExistence type="inferred from homology"/>
<dbReference type="PROSITE" id="PS50862">
    <property type="entry name" value="AA_TRNA_LIGASE_II"/>
    <property type="match status" value="1"/>
</dbReference>
<dbReference type="OrthoDB" id="9802326at2"/>
<evidence type="ECO:0000313" key="10">
    <source>
        <dbReference type="Proteomes" id="UP000000323"/>
    </source>
</evidence>
<keyword evidence="2 7" id="KW-0436">Ligase</keyword>
<evidence type="ECO:0000313" key="9">
    <source>
        <dbReference type="EMBL" id="ACZ41867.1"/>
    </source>
</evidence>
<evidence type="ECO:0000256" key="7">
    <source>
        <dbReference type="HAMAP-Rule" id="MF_00044"/>
    </source>
</evidence>
<dbReference type="HAMAP" id="MF_00044">
    <property type="entry name" value="Asp_tRNA_synth_type1"/>
    <property type="match status" value="1"/>
</dbReference>
<dbReference type="Gene3D" id="3.30.930.10">
    <property type="entry name" value="Bira Bifunctional Protein, Domain 2"/>
    <property type="match status" value="1"/>
</dbReference>
<feature type="binding site" evidence="7">
    <location>
        <begin position="220"/>
        <end position="222"/>
    </location>
    <ligand>
        <name>ATP</name>
        <dbReference type="ChEBI" id="CHEBI:30616"/>
    </ligand>
</feature>
<dbReference type="NCBIfam" id="TIGR00459">
    <property type="entry name" value="aspS_bact"/>
    <property type="match status" value="1"/>
</dbReference>
<keyword evidence="10" id="KW-1185">Reference proteome</keyword>
<comment type="catalytic activity">
    <reaction evidence="7">
        <text>tRNA(Asx) + L-aspartate + ATP = L-aspartyl-tRNA(Asx) + AMP + diphosphate</text>
        <dbReference type="Rhea" id="RHEA:18349"/>
        <dbReference type="Rhea" id="RHEA-COMP:9710"/>
        <dbReference type="Rhea" id="RHEA-COMP:9711"/>
        <dbReference type="ChEBI" id="CHEBI:29991"/>
        <dbReference type="ChEBI" id="CHEBI:30616"/>
        <dbReference type="ChEBI" id="CHEBI:33019"/>
        <dbReference type="ChEBI" id="CHEBI:78442"/>
        <dbReference type="ChEBI" id="CHEBI:78516"/>
        <dbReference type="ChEBI" id="CHEBI:456215"/>
        <dbReference type="EC" id="6.1.1.23"/>
    </reaction>
</comment>
<name>D1CG11_THET1</name>
<feature type="binding site" evidence="7">
    <location>
        <position position="494"/>
    </location>
    <ligand>
        <name>L-aspartate</name>
        <dbReference type="ChEBI" id="CHEBI:29991"/>
    </ligand>
</feature>
<keyword evidence="5 7" id="KW-0648">Protein biosynthesis</keyword>
<dbReference type="HOGENOM" id="CLU_014330_3_2_0"/>
<accession>D1CG11</accession>
<dbReference type="NCBIfam" id="NF001750">
    <property type="entry name" value="PRK00476.1"/>
    <property type="match status" value="1"/>
</dbReference>
<feature type="binding site" evidence="7">
    <location>
        <begin position="539"/>
        <end position="542"/>
    </location>
    <ligand>
        <name>ATP</name>
        <dbReference type="ChEBI" id="CHEBI:30616"/>
    </ligand>
</feature>
<evidence type="ECO:0000256" key="1">
    <source>
        <dbReference type="ARBA" id="ARBA00006303"/>
    </source>
</evidence>
<dbReference type="CDD" id="cd00777">
    <property type="entry name" value="AspRS_core"/>
    <property type="match status" value="1"/>
</dbReference>
<dbReference type="SUPFAM" id="SSF50249">
    <property type="entry name" value="Nucleic acid-binding proteins"/>
    <property type="match status" value="1"/>
</dbReference>
<dbReference type="GO" id="GO:0004815">
    <property type="term" value="F:aspartate-tRNA ligase activity"/>
    <property type="evidence" value="ECO:0007669"/>
    <property type="project" value="UniProtKB-UniRule"/>
</dbReference>
<dbReference type="InterPro" id="IPR006195">
    <property type="entry name" value="aa-tRNA-synth_II"/>
</dbReference>
<reference evidence="10" key="1">
    <citation type="journal article" date="2010" name="Stand. Genomic Sci.">
        <title>Complete genome sequence of 'Thermobaculum terrenum' type strain (YNP1).</title>
        <authorList>
            <person name="Kiss H."/>
            <person name="Cleland D."/>
            <person name="Lapidus A."/>
            <person name="Lucas S."/>
            <person name="Glavina Del Rio T."/>
            <person name="Nolan M."/>
            <person name="Tice H."/>
            <person name="Han C."/>
            <person name="Goodwin L."/>
            <person name="Pitluck S."/>
            <person name="Liolios K."/>
            <person name="Ivanova N."/>
            <person name="Mavromatis K."/>
            <person name="Ovchinnikova G."/>
            <person name="Pati A."/>
            <person name="Chen A."/>
            <person name="Palaniappan K."/>
            <person name="Land M."/>
            <person name="Hauser L."/>
            <person name="Chang Y."/>
            <person name="Jeffries C."/>
            <person name="Lu M."/>
            <person name="Brettin T."/>
            <person name="Detter J."/>
            <person name="Goker M."/>
            <person name="Tindall B."/>
            <person name="Beck B."/>
            <person name="McDermott T."/>
            <person name="Woyke T."/>
            <person name="Bristow J."/>
            <person name="Eisen J."/>
            <person name="Markowitz V."/>
            <person name="Hugenholtz P."/>
            <person name="Kyrpides N."/>
            <person name="Klenk H."/>
            <person name="Cheng J."/>
        </authorList>
    </citation>
    <scope>NUCLEOTIDE SEQUENCE [LARGE SCALE GENOMIC DNA]</scope>
    <source>
        <strain evidence="10">ATCC BAA-798 / YNP1</strain>
    </source>
</reference>
<organism evidence="9 10">
    <name type="scientific">Thermobaculum terrenum (strain ATCC BAA-798 / CCMEE 7001 / YNP1)</name>
    <dbReference type="NCBI Taxonomy" id="525904"/>
    <lineage>
        <taxon>Bacteria</taxon>
        <taxon>Bacillati</taxon>
        <taxon>Chloroflexota</taxon>
        <taxon>Chloroflexia</taxon>
        <taxon>Candidatus Thermobaculales</taxon>
        <taxon>Candidatus Thermobaculaceae</taxon>
        <taxon>Thermobaculum</taxon>
    </lineage>
</organism>
<dbReference type="PANTHER" id="PTHR22594">
    <property type="entry name" value="ASPARTYL/LYSYL-TRNA SYNTHETASE"/>
    <property type="match status" value="1"/>
</dbReference>
<dbReference type="EC" id="6.1.1.23" evidence="7"/>
<dbReference type="GO" id="GO:0006422">
    <property type="term" value="P:aspartyl-tRNA aminoacylation"/>
    <property type="evidence" value="ECO:0007669"/>
    <property type="project" value="UniProtKB-UniRule"/>
</dbReference>
<feature type="binding site" evidence="7">
    <location>
        <position position="453"/>
    </location>
    <ligand>
        <name>L-aspartate</name>
        <dbReference type="ChEBI" id="CHEBI:29991"/>
    </ligand>
</feature>
<comment type="function">
    <text evidence="7">Aspartyl-tRNA synthetase with relaxed tRNA specificity since it is able to aspartylate not only its cognate tRNA(Asp) but also tRNA(Asn). Reaction proceeds in two steps: L-aspartate is first activated by ATP to form Asp-AMP and then transferred to the acceptor end of tRNA(Asp/Asn).</text>
</comment>
<feature type="binding site" evidence="7">
    <location>
        <position position="229"/>
    </location>
    <ligand>
        <name>ATP</name>
        <dbReference type="ChEBI" id="CHEBI:30616"/>
    </ligand>
</feature>
<evidence type="ECO:0000256" key="5">
    <source>
        <dbReference type="ARBA" id="ARBA00022917"/>
    </source>
</evidence>
<evidence type="ECO:0000256" key="6">
    <source>
        <dbReference type="ARBA" id="ARBA00023146"/>
    </source>
</evidence>
<keyword evidence="7" id="KW-0963">Cytoplasm</keyword>
<evidence type="ECO:0000256" key="4">
    <source>
        <dbReference type="ARBA" id="ARBA00022840"/>
    </source>
</evidence>
<dbReference type="GO" id="GO:0005524">
    <property type="term" value="F:ATP binding"/>
    <property type="evidence" value="ECO:0007669"/>
    <property type="project" value="UniProtKB-UniRule"/>
</dbReference>
<dbReference type="AlphaFoldDB" id="D1CG11"/>
<keyword evidence="3 7" id="KW-0547">Nucleotide-binding</keyword>
<comment type="similarity">
    <text evidence="1 7">Belongs to the class-II aminoacyl-tRNA synthetase family. Type 1 subfamily.</text>
</comment>
<gene>
    <name evidence="7" type="primary">aspS</name>
    <name evidence="9" type="ordered locus">Tter_0950</name>
</gene>
<keyword evidence="4 7" id="KW-0067">ATP-binding</keyword>
<dbReference type="InterPro" id="IPR012340">
    <property type="entry name" value="NA-bd_OB-fold"/>
</dbReference>
<feature type="binding site" evidence="7">
    <location>
        <position position="487"/>
    </location>
    <ligand>
        <name>ATP</name>
        <dbReference type="ChEBI" id="CHEBI:30616"/>
    </ligand>
</feature>
<keyword evidence="6 7" id="KW-0030">Aminoacyl-tRNA synthetase</keyword>
<evidence type="ECO:0000259" key="8">
    <source>
        <dbReference type="PROSITE" id="PS50862"/>
    </source>
</evidence>
<evidence type="ECO:0000256" key="2">
    <source>
        <dbReference type="ARBA" id="ARBA00022598"/>
    </source>
</evidence>
<feature type="binding site" evidence="7">
    <location>
        <position position="220"/>
    </location>
    <ligand>
        <name>L-aspartate</name>
        <dbReference type="ChEBI" id="CHEBI:29991"/>
    </ligand>
</feature>
<dbReference type="InterPro" id="IPR004364">
    <property type="entry name" value="Aa-tRNA-synt_II"/>
</dbReference>
<feature type="domain" description="Aminoacyl-transfer RNA synthetases class-II family profile" evidence="8">
    <location>
        <begin position="141"/>
        <end position="560"/>
    </location>
</feature>
<feature type="site" description="Important for tRNA non-discrimination" evidence="7">
    <location>
        <position position="31"/>
    </location>
</feature>
<dbReference type="SUPFAM" id="SSF55261">
    <property type="entry name" value="GAD domain-like"/>
    <property type="match status" value="1"/>
</dbReference>
<comment type="subcellular location">
    <subcellularLocation>
        <location evidence="7">Cytoplasm</location>
    </subcellularLocation>
</comment>
<feature type="site" description="Important for tRNA non-discrimination" evidence="7">
    <location>
        <position position="82"/>
    </location>
</feature>
<dbReference type="SUPFAM" id="SSF55681">
    <property type="entry name" value="Class II aaRS and biotin synthetases"/>
    <property type="match status" value="1"/>
</dbReference>
<dbReference type="InterPro" id="IPR047090">
    <property type="entry name" value="AspRS_core"/>
</dbReference>
<dbReference type="STRING" id="525904.Tter_0950"/>
<dbReference type="EMBL" id="CP001825">
    <property type="protein sequence ID" value="ACZ41867.1"/>
    <property type="molecule type" value="Genomic_DNA"/>
</dbReference>
<comment type="subunit">
    <text evidence="7">Homodimer.</text>
</comment>
<feature type="region of interest" description="Aspartate" evidence="7">
    <location>
        <begin position="198"/>
        <end position="201"/>
    </location>
</feature>
<sequence length="603" mass="68595">MSKTWTCGELNTKHIGQEVTLYGWVNSRRDHGGVIFIDIRDRWGITQVVFSPDNQDAFRLAETVRSEWVISVTGTVRRRPPGTENPRMSTGEIELAASRLEVLNKSAPLPFDLDDDNLPDETVRLQYRYLDLRRPKMLRNLQLRHKVTKFIRDYLTARDFIEIETPILIKSTPEGARDYLVPSRLYPGHFYALPQSPQQLKQLLMVAGVERYFQIARCFRDEDLRADRQPEFTQLDLEMSFVTQEDILQLTEDLFTSLTEELTDKKILYKPFKRISYEESWNKYGTDKPDIRYGMEISDISDIVANTDFRVFKDTLAAGGTVRGFAVPEAASFTRRQLDDLTNLARSFGAKGLVWFAIDDLARGVEGVRSPVTKFFSDDQVVAIAHKLGANNGDLMLIVADKTLQALDVLGRLRSHMAHELGLVDQDVIAYAFIVDPPLFEWNEDEGRWDPTHHPFTAPYPEDEPLLDSDPGKVRAMAYDIVCNGYELGSGSIRIHKRDLQAKIFEILNYTPEDIEQRFGPLLKAFEYGAPPHGGIAPGIDRLVMVLADEPNIREVIAFPKNQAGVDLMLNAPSPVDEEQLRELHIEVRLPEPESSTADSKVQ</sequence>
<dbReference type="Pfam" id="PF01336">
    <property type="entry name" value="tRNA_anti-codon"/>
    <property type="match status" value="1"/>
</dbReference>
<dbReference type="InterPro" id="IPR004524">
    <property type="entry name" value="Asp-tRNA-ligase_1"/>
</dbReference>
<dbReference type="Pfam" id="PF02938">
    <property type="entry name" value="GAD"/>
    <property type="match status" value="1"/>
</dbReference>
<dbReference type="InterPro" id="IPR002312">
    <property type="entry name" value="Asp/Asn-tRNA-synth_IIb"/>
</dbReference>
<protein>
    <recommendedName>
        <fullName evidence="7">Aspartate--tRNA(Asp/Asn) ligase</fullName>
        <ecNumber evidence="7">6.1.1.23</ecNumber>
    </recommendedName>
    <alternativeName>
        <fullName evidence="7">Aspartyl-tRNA synthetase</fullName>
        <shortName evidence="7">AspRS</shortName>
    </alternativeName>
    <alternativeName>
        <fullName evidence="7">Non-discriminating aspartyl-tRNA synthetase</fullName>
        <shortName evidence="7">ND-AspRS</shortName>
    </alternativeName>
</protein>
<dbReference type="GO" id="GO:0050560">
    <property type="term" value="F:aspartate-tRNA(Asn) ligase activity"/>
    <property type="evidence" value="ECO:0007669"/>
    <property type="project" value="UniProtKB-EC"/>
</dbReference>
<evidence type="ECO:0000256" key="3">
    <source>
        <dbReference type="ARBA" id="ARBA00022741"/>
    </source>
</evidence>
<dbReference type="RefSeq" id="WP_012874902.1">
    <property type="nucleotide sequence ID" value="NC_013525.1"/>
</dbReference>
<dbReference type="InterPro" id="IPR004115">
    <property type="entry name" value="GAD-like_sf"/>
</dbReference>
<dbReference type="InterPro" id="IPR029351">
    <property type="entry name" value="GAD_dom"/>
</dbReference>
<dbReference type="KEGG" id="ttr:Tter_0950"/>
<dbReference type="GO" id="GO:0003676">
    <property type="term" value="F:nucleic acid binding"/>
    <property type="evidence" value="ECO:0007669"/>
    <property type="project" value="InterPro"/>
</dbReference>
<feature type="binding site" evidence="7">
    <location>
        <position position="174"/>
    </location>
    <ligand>
        <name>L-aspartate</name>
        <dbReference type="ChEBI" id="CHEBI:29991"/>
    </ligand>
</feature>
<dbReference type="PRINTS" id="PR01042">
    <property type="entry name" value="TRNASYNTHASP"/>
</dbReference>
<dbReference type="CDD" id="cd04317">
    <property type="entry name" value="EcAspRS_like_N"/>
    <property type="match status" value="1"/>
</dbReference>
<dbReference type="Gene3D" id="3.30.1360.30">
    <property type="entry name" value="GAD-like domain"/>
    <property type="match status" value="1"/>
</dbReference>
<dbReference type="eggNOG" id="COG0173">
    <property type="taxonomic scope" value="Bacteria"/>
</dbReference>
<dbReference type="InterPro" id="IPR004365">
    <property type="entry name" value="NA-bd_OB_tRNA"/>
</dbReference>
<dbReference type="Proteomes" id="UP000000323">
    <property type="component" value="Chromosome 1"/>
</dbReference>
<dbReference type="GO" id="GO:0005737">
    <property type="term" value="C:cytoplasm"/>
    <property type="evidence" value="ECO:0007669"/>
    <property type="project" value="UniProtKB-SubCell"/>
</dbReference>
<dbReference type="InterPro" id="IPR045864">
    <property type="entry name" value="aa-tRNA-synth_II/BPL/LPL"/>
</dbReference>
<dbReference type="Gene3D" id="2.40.50.140">
    <property type="entry name" value="Nucleic acid-binding proteins"/>
    <property type="match status" value="1"/>
</dbReference>
<dbReference type="PANTHER" id="PTHR22594:SF5">
    <property type="entry name" value="ASPARTATE--TRNA LIGASE, MITOCHONDRIAL"/>
    <property type="match status" value="1"/>
</dbReference>